<gene>
    <name evidence="2" type="ORF">F7725_000290</name>
</gene>
<feature type="signal peptide" evidence="1">
    <location>
        <begin position="1"/>
        <end position="20"/>
    </location>
</feature>
<dbReference type="EMBL" id="JAAKFY010000002">
    <property type="protein sequence ID" value="KAF3860035.1"/>
    <property type="molecule type" value="Genomic_DNA"/>
</dbReference>
<name>A0A7J5ZDZ0_DISMA</name>
<dbReference type="AlphaFoldDB" id="A0A7J5ZDZ0"/>
<evidence type="ECO:0000256" key="1">
    <source>
        <dbReference type="SAM" id="SignalP"/>
    </source>
</evidence>
<reference evidence="2 3" key="1">
    <citation type="submission" date="2020-03" db="EMBL/GenBank/DDBJ databases">
        <title>Dissostichus mawsoni Genome sequencing and assembly.</title>
        <authorList>
            <person name="Park H."/>
        </authorList>
    </citation>
    <scope>NUCLEOTIDE SEQUENCE [LARGE SCALE GENOMIC DNA]</scope>
    <source>
        <strain evidence="2">DM0001</strain>
        <tissue evidence="2">Muscle</tissue>
    </source>
</reference>
<comment type="caution">
    <text evidence="2">The sequence shown here is derived from an EMBL/GenBank/DDBJ whole genome shotgun (WGS) entry which is preliminary data.</text>
</comment>
<evidence type="ECO:0000313" key="3">
    <source>
        <dbReference type="Proteomes" id="UP000518266"/>
    </source>
</evidence>
<evidence type="ECO:0000313" key="2">
    <source>
        <dbReference type="EMBL" id="KAF3860035.1"/>
    </source>
</evidence>
<proteinExistence type="predicted"/>
<evidence type="ECO:0008006" key="4">
    <source>
        <dbReference type="Google" id="ProtNLM"/>
    </source>
</evidence>
<feature type="chain" id="PRO_5029636787" description="Secreted protein" evidence="1">
    <location>
        <begin position="21"/>
        <end position="60"/>
    </location>
</feature>
<keyword evidence="1" id="KW-0732">Signal</keyword>
<organism evidence="2 3">
    <name type="scientific">Dissostichus mawsoni</name>
    <name type="common">Antarctic cod</name>
    <dbReference type="NCBI Taxonomy" id="36200"/>
    <lineage>
        <taxon>Eukaryota</taxon>
        <taxon>Metazoa</taxon>
        <taxon>Chordata</taxon>
        <taxon>Craniata</taxon>
        <taxon>Vertebrata</taxon>
        <taxon>Euteleostomi</taxon>
        <taxon>Actinopterygii</taxon>
        <taxon>Neopterygii</taxon>
        <taxon>Teleostei</taxon>
        <taxon>Neoteleostei</taxon>
        <taxon>Acanthomorphata</taxon>
        <taxon>Eupercaria</taxon>
        <taxon>Perciformes</taxon>
        <taxon>Notothenioidei</taxon>
        <taxon>Nototheniidae</taxon>
        <taxon>Dissostichus</taxon>
    </lineage>
</organism>
<keyword evidence="3" id="KW-1185">Reference proteome</keyword>
<protein>
    <recommendedName>
        <fullName evidence="4">Secreted protein</fullName>
    </recommendedName>
</protein>
<dbReference type="Proteomes" id="UP000518266">
    <property type="component" value="Unassembled WGS sequence"/>
</dbReference>
<accession>A0A7J5ZDZ0</accession>
<sequence>MSSLDCSFLASCFSLSFTSASCLAFMSFNVTRPDQLHGSAGLTGGSFVLRHVALSAPNAL</sequence>